<sequence length="90" mass="10599">MSRPGDNMNSNRRYELHSNFENIDYFAKYDSFKISGASEKTQALVWQPCRFCRFISTVLLKHRNTNVAEPEVLHNGLIYFVQHFTLPCRV</sequence>
<reference evidence="1 2" key="1">
    <citation type="submission" date="2019-04" db="EMBL/GenBank/DDBJ databases">
        <title>Draft genome of the big-headed turtle Platysternon megacephalum.</title>
        <authorList>
            <person name="Gong S."/>
        </authorList>
    </citation>
    <scope>NUCLEOTIDE SEQUENCE [LARGE SCALE GENOMIC DNA]</scope>
    <source>
        <strain evidence="1">DO16091913</strain>
        <tissue evidence="1">Muscle</tissue>
    </source>
</reference>
<accession>A0A4D9EJV5</accession>
<gene>
    <name evidence="1" type="ORF">DR999_PMT08769</name>
</gene>
<reference evidence="1 2" key="2">
    <citation type="submission" date="2019-04" db="EMBL/GenBank/DDBJ databases">
        <title>The genome sequence of big-headed turtle.</title>
        <authorList>
            <person name="Gong S."/>
        </authorList>
    </citation>
    <scope>NUCLEOTIDE SEQUENCE [LARGE SCALE GENOMIC DNA]</scope>
    <source>
        <strain evidence="1">DO16091913</strain>
        <tissue evidence="1">Muscle</tissue>
    </source>
</reference>
<name>A0A4D9EJV5_9SAUR</name>
<keyword evidence="2" id="KW-1185">Reference proteome</keyword>
<protein>
    <submittedName>
        <fullName evidence="1">Zinc finger CCCH domain-containing protein 13</fullName>
    </submittedName>
</protein>
<proteinExistence type="predicted"/>
<dbReference type="AlphaFoldDB" id="A0A4D9EJV5"/>
<comment type="caution">
    <text evidence="1">The sequence shown here is derived from an EMBL/GenBank/DDBJ whole genome shotgun (WGS) entry which is preliminary data.</text>
</comment>
<dbReference type="Proteomes" id="UP000297703">
    <property type="component" value="Unassembled WGS sequence"/>
</dbReference>
<organism evidence="1 2">
    <name type="scientific">Platysternon megacephalum</name>
    <name type="common">big-headed turtle</name>
    <dbReference type="NCBI Taxonomy" id="55544"/>
    <lineage>
        <taxon>Eukaryota</taxon>
        <taxon>Metazoa</taxon>
        <taxon>Chordata</taxon>
        <taxon>Craniata</taxon>
        <taxon>Vertebrata</taxon>
        <taxon>Euteleostomi</taxon>
        <taxon>Archelosauria</taxon>
        <taxon>Testudinata</taxon>
        <taxon>Testudines</taxon>
        <taxon>Cryptodira</taxon>
        <taxon>Durocryptodira</taxon>
        <taxon>Testudinoidea</taxon>
        <taxon>Platysternidae</taxon>
        <taxon>Platysternon</taxon>
    </lineage>
</organism>
<dbReference type="EMBL" id="QXTE01000070">
    <property type="protein sequence ID" value="TFK08353.1"/>
    <property type="molecule type" value="Genomic_DNA"/>
</dbReference>
<evidence type="ECO:0000313" key="1">
    <source>
        <dbReference type="EMBL" id="TFK08353.1"/>
    </source>
</evidence>
<evidence type="ECO:0000313" key="2">
    <source>
        <dbReference type="Proteomes" id="UP000297703"/>
    </source>
</evidence>